<organism evidence="2 3">
    <name type="scientific">Crossiella equi</name>
    <dbReference type="NCBI Taxonomy" id="130796"/>
    <lineage>
        <taxon>Bacteria</taxon>
        <taxon>Bacillati</taxon>
        <taxon>Actinomycetota</taxon>
        <taxon>Actinomycetes</taxon>
        <taxon>Pseudonocardiales</taxon>
        <taxon>Pseudonocardiaceae</taxon>
        <taxon>Crossiella</taxon>
    </lineage>
</organism>
<dbReference type="RefSeq" id="WP_143342523.1">
    <property type="nucleotide sequence ID" value="NZ_JAGIOO010000001.1"/>
</dbReference>
<protein>
    <submittedName>
        <fullName evidence="2">Uncharacterized protein</fullName>
    </submittedName>
</protein>
<accession>A0ABS5APH1</accession>
<dbReference type="Proteomes" id="UP001519363">
    <property type="component" value="Unassembled WGS sequence"/>
</dbReference>
<sequence length="88" mass="8986">MALPRCRVRPPSFGRGTPRAGADQSRVPAYGVPRGPRTTSVWFGAGGGGAVAADLGGASALKARSPAPARPRQVSSGEQVLDSRWSGD</sequence>
<evidence type="ECO:0000313" key="2">
    <source>
        <dbReference type="EMBL" id="MBP2478469.1"/>
    </source>
</evidence>
<comment type="caution">
    <text evidence="2">The sequence shown here is derived from an EMBL/GenBank/DDBJ whole genome shotgun (WGS) entry which is preliminary data.</text>
</comment>
<dbReference type="EMBL" id="JAGIOO010000001">
    <property type="protein sequence ID" value="MBP2478469.1"/>
    <property type="molecule type" value="Genomic_DNA"/>
</dbReference>
<feature type="region of interest" description="Disordered" evidence="1">
    <location>
        <begin position="1"/>
        <end position="34"/>
    </location>
</feature>
<reference evidence="2 3" key="1">
    <citation type="submission" date="2021-03" db="EMBL/GenBank/DDBJ databases">
        <title>Sequencing the genomes of 1000 actinobacteria strains.</title>
        <authorList>
            <person name="Klenk H.-P."/>
        </authorList>
    </citation>
    <scope>NUCLEOTIDE SEQUENCE [LARGE SCALE GENOMIC DNA]</scope>
    <source>
        <strain evidence="2 3">DSM 44580</strain>
    </source>
</reference>
<gene>
    <name evidence="2" type="ORF">JOF53_007341</name>
</gene>
<name>A0ABS5APH1_9PSEU</name>
<feature type="region of interest" description="Disordered" evidence="1">
    <location>
        <begin position="62"/>
        <end position="88"/>
    </location>
</feature>
<proteinExistence type="predicted"/>
<keyword evidence="3" id="KW-1185">Reference proteome</keyword>
<evidence type="ECO:0000256" key="1">
    <source>
        <dbReference type="SAM" id="MobiDB-lite"/>
    </source>
</evidence>
<evidence type="ECO:0000313" key="3">
    <source>
        <dbReference type="Proteomes" id="UP001519363"/>
    </source>
</evidence>